<dbReference type="CDD" id="cd18186">
    <property type="entry name" value="BTB_POZ_ZBTB_KLHL-like"/>
    <property type="match status" value="1"/>
</dbReference>
<organism evidence="4 5">
    <name type="scientific">Plakobranchus ocellatus</name>
    <dbReference type="NCBI Taxonomy" id="259542"/>
    <lineage>
        <taxon>Eukaryota</taxon>
        <taxon>Metazoa</taxon>
        <taxon>Spiralia</taxon>
        <taxon>Lophotrochozoa</taxon>
        <taxon>Mollusca</taxon>
        <taxon>Gastropoda</taxon>
        <taxon>Heterobranchia</taxon>
        <taxon>Euthyneura</taxon>
        <taxon>Panpulmonata</taxon>
        <taxon>Sacoglossa</taxon>
        <taxon>Placobranchoidea</taxon>
        <taxon>Plakobranchidae</taxon>
        <taxon>Plakobranchus</taxon>
    </lineage>
</organism>
<sequence length="665" mass="75721">MEKLAKEALNRVESSQEIICWSNRKPNLNASVKKLGMLRGFYTVQHILIECPDFEIIRNKYYDVTDMYKLFQETHLYTMDNPPSQSDAKVLKEIFEELKNQRDNEMFHDVVVVAGSSEFNCHRVILSCVSGFFRGLLNSGMKECLDSRVELRSIGGDVFSQILDCIYSGRAILTTKNIFDIWAAADILDINFLLTRCKALFKESLSAKNCIDYCVGTRLLHREFSKVALDLIVKNFERLRYSDRLFKLTFEEMKYIVSSKALVTSCEDDVIETILRWAEFTTTLEVPSDPLPLEDGNSVISLDCSVSCIGTEEEGDEDTKTRSERLADLLECSRYLLTSYSFLVQTLSCHPLMKANTKCKIIVSNISRYLAHADLHQEWCPKEAIHRDGEKLANVFLIHDHNGKASVMYPPHLQCYKMRDASMNLDWPIAAASRIFYQNENLFIFDSANNLKFHTPFTNGWKSISTNRTQNKTVLIGQSLYSFEKNTQDQSTSIYKLNLQDCLKSGSLPCQWQPVCQLSVKGLVLKATTSIGNIIIVFWAGGSSAGFTVECYDLLRRKSTVMKNELGPASDLVTFRRDSEVFALKPNGALWRLNLLSPMGELVCSKVRQLWNGVLTLQGAIQYGGRLFIFGPKQDNIPRSTDSDISYIFDNKRDYVHAVLPRHLL</sequence>
<protein>
    <submittedName>
        <fullName evidence="4">Kelch-like protein 40</fullName>
    </submittedName>
</protein>
<dbReference type="PANTHER" id="PTHR45632:SF3">
    <property type="entry name" value="KELCH-LIKE PROTEIN 32"/>
    <property type="match status" value="1"/>
</dbReference>
<keyword evidence="5" id="KW-1185">Reference proteome</keyword>
<dbReference type="PROSITE" id="PS50097">
    <property type="entry name" value="BTB"/>
    <property type="match status" value="1"/>
</dbReference>
<evidence type="ECO:0000313" key="5">
    <source>
        <dbReference type="Proteomes" id="UP000735302"/>
    </source>
</evidence>
<dbReference type="SUPFAM" id="SSF54695">
    <property type="entry name" value="POZ domain"/>
    <property type="match status" value="1"/>
</dbReference>
<comment type="caution">
    <text evidence="4">The sequence shown here is derived from an EMBL/GenBank/DDBJ whole genome shotgun (WGS) entry which is preliminary data.</text>
</comment>
<reference evidence="4 5" key="1">
    <citation type="journal article" date="2021" name="Elife">
        <title>Chloroplast acquisition without the gene transfer in kleptoplastic sea slugs, Plakobranchus ocellatus.</title>
        <authorList>
            <person name="Maeda T."/>
            <person name="Takahashi S."/>
            <person name="Yoshida T."/>
            <person name="Shimamura S."/>
            <person name="Takaki Y."/>
            <person name="Nagai Y."/>
            <person name="Toyoda A."/>
            <person name="Suzuki Y."/>
            <person name="Arimoto A."/>
            <person name="Ishii H."/>
            <person name="Satoh N."/>
            <person name="Nishiyama T."/>
            <person name="Hasebe M."/>
            <person name="Maruyama T."/>
            <person name="Minagawa J."/>
            <person name="Obokata J."/>
            <person name="Shigenobu S."/>
        </authorList>
    </citation>
    <scope>NUCLEOTIDE SEQUENCE [LARGE SCALE GENOMIC DNA]</scope>
</reference>
<dbReference type="SMART" id="SM00875">
    <property type="entry name" value="BACK"/>
    <property type="match status" value="1"/>
</dbReference>
<dbReference type="InterPro" id="IPR011705">
    <property type="entry name" value="BACK"/>
</dbReference>
<dbReference type="InterPro" id="IPR011333">
    <property type="entry name" value="SKP1/BTB/POZ_sf"/>
</dbReference>
<feature type="domain" description="BTB" evidence="3">
    <location>
        <begin position="108"/>
        <end position="175"/>
    </location>
</feature>
<dbReference type="Gene3D" id="3.30.710.10">
    <property type="entry name" value="Potassium Channel Kv1.1, Chain A"/>
    <property type="match status" value="1"/>
</dbReference>
<evidence type="ECO:0000259" key="3">
    <source>
        <dbReference type="PROSITE" id="PS50097"/>
    </source>
</evidence>
<dbReference type="SMART" id="SM00225">
    <property type="entry name" value="BTB"/>
    <property type="match status" value="1"/>
</dbReference>
<keyword evidence="2" id="KW-0677">Repeat</keyword>
<dbReference type="PANTHER" id="PTHR45632">
    <property type="entry name" value="LD33804P"/>
    <property type="match status" value="1"/>
</dbReference>
<evidence type="ECO:0000256" key="1">
    <source>
        <dbReference type="ARBA" id="ARBA00022441"/>
    </source>
</evidence>
<evidence type="ECO:0000256" key="2">
    <source>
        <dbReference type="ARBA" id="ARBA00022737"/>
    </source>
</evidence>
<dbReference type="InterPro" id="IPR000210">
    <property type="entry name" value="BTB/POZ_dom"/>
</dbReference>
<proteinExistence type="predicted"/>
<dbReference type="Proteomes" id="UP000735302">
    <property type="component" value="Unassembled WGS sequence"/>
</dbReference>
<dbReference type="AlphaFoldDB" id="A0AAV4BDS5"/>
<dbReference type="Gene3D" id="1.25.40.420">
    <property type="match status" value="1"/>
</dbReference>
<dbReference type="Pfam" id="PF00651">
    <property type="entry name" value="BTB"/>
    <property type="match status" value="1"/>
</dbReference>
<evidence type="ECO:0000313" key="4">
    <source>
        <dbReference type="EMBL" id="GFO17723.1"/>
    </source>
</evidence>
<dbReference type="Pfam" id="PF07707">
    <property type="entry name" value="BACK"/>
    <property type="match status" value="1"/>
</dbReference>
<keyword evidence="1" id="KW-0880">Kelch repeat</keyword>
<accession>A0AAV4BDS5</accession>
<gene>
    <name evidence="4" type="ORF">PoB_004422800</name>
</gene>
<name>A0AAV4BDS5_9GAST</name>
<dbReference type="EMBL" id="BLXT01004871">
    <property type="protein sequence ID" value="GFO17723.1"/>
    <property type="molecule type" value="Genomic_DNA"/>
</dbReference>